<gene>
    <name evidence="2" type="ORF">K503DRAFT_766754</name>
</gene>
<accession>A0A1B7NCB9</accession>
<feature type="chain" id="PRO_5008597926" description="Hydrophobin" evidence="1">
    <location>
        <begin position="19"/>
        <end position="92"/>
    </location>
</feature>
<dbReference type="EMBL" id="KV448156">
    <property type="protein sequence ID" value="OAX42486.1"/>
    <property type="molecule type" value="Genomic_DNA"/>
</dbReference>
<dbReference type="Proteomes" id="UP000092154">
    <property type="component" value="Unassembled WGS sequence"/>
</dbReference>
<keyword evidence="1" id="KW-0732">Signal</keyword>
<dbReference type="InParanoid" id="A0A1B7NCB9"/>
<evidence type="ECO:0000313" key="3">
    <source>
        <dbReference type="Proteomes" id="UP000092154"/>
    </source>
</evidence>
<evidence type="ECO:0000313" key="2">
    <source>
        <dbReference type="EMBL" id="OAX42486.1"/>
    </source>
</evidence>
<sequence length="92" mass="9214">MQLALFASIALLCSSALAAPPQRRGSDPALIDVGVLVENVANNLSVSALTGRDASVDLSNLRARGGSSGSLIGVGVDVSNVLNNATVKVLSP</sequence>
<dbReference type="AlphaFoldDB" id="A0A1B7NCB9"/>
<proteinExistence type="predicted"/>
<name>A0A1B7NCB9_9AGAM</name>
<evidence type="ECO:0008006" key="4">
    <source>
        <dbReference type="Google" id="ProtNLM"/>
    </source>
</evidence>
<evidence type="ECO:0000256" key="1">
    <source>
        <dbReference type="SAM" id="SignalP"/>
    </source>
</evidence>
<keyword evidence="3" id="KW-1185">Reference proteome</keyword>
<protein>
    <recommendedName>
        <fullName evidence="4">Hydrophobin</fullName>
    </recommendedName>
</protein>
<reference evidence="2 3" key="1">
    <citation type="submission" date="2016-06" db="EMBL/GenBank/DDBJ databases">
        <title>Comparative genomics of the ectomycorrhizal sister species Rhizopogon vinicolor and Rhizopogon vesiculosus (Basidiomycota: Boletales) reveals a divergence of the mating type B locus.</title>
        <authorList>
            <consortium name="DOE Joint Genome Institute"/>
            <person name="Mujic A.B."/>
            <person name="Kuo A."/>
            <person name="Tritt A."/>
            <person name="Lipzen A."/>
            <person name="Chen C."/>
            <person name="Johnson J."/>
            <person name="Sharma A."/>
            <person name="Barry K."/>
            <person name="Grigoriev I.V."/>
            <person name="Spatafora J.W."/>
        </authorList>
    </citation>
    <scope>NUCLEOTIDE SEQUENCE [LARGE SCALE GENOMIC DNA]</scope>
    <source>
        <strain evidence="2 3">AM-OR11-026</strain>
    </source>
</reference>
<feature type="signal peptide" evidence="1">
    <location>
        <begin position="1"/>
        <end position="18"/>
    </location>
</feature>
<organism evidence="2 3">
    <name type="scientific">Rhizopogon vinicolor AM-OR11-026</name>
    <dbReference type="NCBI Taxonomy" id="1314800"/>
    <lineage>
        <taxon>Eukaryota</taxon>
        <taxon>Fungi</taxon>
        <taxon>Dikarya</taxon>
        <taxon>Basidiomycota</taxon>
        <taxon>Agaricomycotina</taxon>
        <taxon>Agaricomycetes</taxon>
        <taxon>Agaricomycetidae</taxon>
        <taxon>Boletales</taxon>
        <taxon>Suillineae</taxon>
        <taxon>Rhizopogonaceae</taxon>
        <taxon>Rhizopogon</taxon>
    </lineage>
</organism>